<proteinExistence type="predicted"/>
<feature type="compositionally biased region" description="Acidic residues" evidence="1">
    <location>
        <begin position="192"/>
        <end position="204"/>
    </location>
</feature>
<evidence type="ECO:0008006" key="4">
    <source>
        <dbReference type="Google" id="ProtNLM"/>
    </source>
</evidence>
<comment type="caution">
    <text evidence="2">The sequence shown here is derived from an EMBL/GenBank/DDBJ whole genome shotgun (WGS) entry which is preliminary data.</text>
</comment>
<sequence>MTKSITLNYTVAALVAAALVLFSAAPAFAAINSSYIKIETKNSGKITNVTSSKADTGDNYAGGSYGGDGGNGGDVEAEAEAGDDYKSDASANGNNGGALAGDGGNGGNASFGGTVKTGDATSVADTQNGLNSTEVDLDVKGDMNSTVLKVEADNAEECGCNEIKNDTKSRARTGDNRAKGSYGGDGGRGGEIEAEAEADGDGDAEANGNNGGAVAGNGGTGGSGDAGGLVETGEADSTSGTINLLNTLLVRLSIL</sequence>
<feature type="compositionally biased region" description="Gly residues" evidence="1">
    <location>
        <begin position="209"/>
        <end position="227"/>
    </location>
</feature>
<dbReference type="Proteomes" id="UP000176377">
    <property type="component" value="Unassembled WGS sequence"/>
</dbReference>
<feature type="compositionally biased region" description="Basic and acidic residues" evidence="1">
    <location>
        <begin position="166"/>
        <end position="178"/>
    </location>
</feature>
<feature type="region of interest" description="Disordered" evidence="1">
    <location>
        <begin position="47"/>
        <end position="78"/>
    </location>
</feature>
<evidence type="ECO:0000313" key="3">
    <source>
        <dbReference type="Proteomes" id="UP000176377"/>
    </source>
</evidence>
<name>A0A1F6D8T8_9BACT</name>
<accession>A0A1F6D8T8</accession>
<evidence type="ECO:0000313" key="2">
    <source>
        <dbReference type="EMBL" id="OGG57859.1"/>
    </source>
</evidence>
<dbReference type="AlphaFoldDB" id="A0A1F6D8T8"/>
<feature type="region of interest" description="Disordered" evidence="1">
    <location>
        <begin position="166"/>
        <end position="240"/>
    </location>
</feature>
<dbReference type="EMBL" id="MFLA01000042">
    <property type="protein sequence ID" value="OGG57859.1"/>
    <property type="molecule type" value="Genomic_DNA"/>
</dbReference>
<evidence type="ECO:0000256" key="1">
    <source>
        <dbReference type="SAM" id="MobiDB-lite"/>
    </source>
</evidence>
<feature type="compositionally biased region" description="Gly residues" evidence="1">
    <location>
        <begin position="63"/>
        <end position="73"/>
    </location>
</feature>
<protein>
    <recommendedName>
        <fullName evidence="4">PE-PGRS family protein</fullName>
    </recommendedName>
</protein>
<reference evidence="2 3" key="1">
    <citation type="journal article" date="2016" name="Nat. Commun.">
        <title>Thousands of microbial genomes shed light on interconnected biogeochemical processes in an aquifer system.</title>
        <authorList>
            <person name="Anantharaman K."/>
            <person name="Brown C.T."/>
            <person name="Hug L.A."/>
            <person name="Sharon I."/>
            <person name="Castelle C.J."/>
            <person name="Probst A.J."/>
            <person name="Thomas B.C."/>
            <person name="Singh A."/>
            <person name="Wilkins M.J."/>
            <person name="Karaoz U."/>
            <person name="Brodie E.L."/>
            <person name="Williams K.H."/>
            <person name="Hubbard S.S."/>
            <person name="Banfield J.F."/>
        </authorList>
    </citation>
    <scope>NUCLEOTIDE SEQUENCE [LARGE SCALE GENOMIC DNA]</scope>
</reference>
<organism evidence="2 3">
    <name type="scientific">Candidatus Kaiserbacteria bacterium RIFCSPHIGHO2_01_FULL_56_24</name>
    <dbReference type="NCBI Taxonomy" id="1798487"/>
    <lineage>
        <taxon>Bacteria</taxon>
        <taxon>Candidatus Kaiseribacteriota</taxon>
    </lineage>
</organism>
<gene>
    <name evidence="2" type="ORF">A2765_06625</name>
</gene>